<name>A0A6M5Z0P2_9BACT</name>
<dbReference type="EMBL" id="CP053452">
    <property type="protein sequence ID" value="QJW99200.1"/>
    <property type="molecule type" value="Genomic_DNA"/>
</dbReference>
<dbReference type="Pfam" id="PF06439">
    <property type="entry name" value="3keto-disac_hyd"/>
    <property type="match status" value="1"/>
</dbReference>
<proteinExistence type="predicted"/>
<feature type="signal peptide" evidence="1">
    <location>
        <begin position="1"/>
        <end position="32"/>
    </location>
</feature>
<keyword evidence="3" id="KW-0378">Hydrolase</keyword>
<evidence type="ECO:0000313" key="3">
    <source>
        <dbReference type="EMBL" id="QJW99200.1"/>
    </source>
</evidence>
<organism evidence="3 4">
    <name type="scientific">Frigoriglobus tundricola</name>
    <dbReference type="NCBI Taxonomy" id="2774151"/>
    <lineage>
        <taxon>Bacteria</taxon>
        <taxon>Pseudomonadati</taxon>
        <taxon>Planctomycetota</taxon>
        <taxon>Planctomycetia</taxon>
        <taxon>Gemmatales</taxon>
        <taxon>Gemmataceae</taxon>
        <taxon>Frigoriglobus</taxon>
    </lineage>
</organism>
<dbReference type="AlphaFoldDB" id="A0A6M5Z0P2"/>
<dbReference type="Gene3D" id="2.60.120.560">
    <property type="entry name" value="Exo-inulinase, domain 1"/>
    <property type="match status" value="1"/>
</dbReference>
<sequence>MQFAYLYRTPAVFVVAVTAVIALSSPASRVGADDKKDEGWIALFNGKDLTGWKIPNPPTGEFKDVKEVKNDAGKVTAFVGVLKKDGKEVTLWQVKDGTIVGGGPASHIFTETVADNFHYRVEAKINDKGNSGQYFRTRFEGGFPAGYEAQINATHGDWRRTGSLYPDGRTKLTKSEKEICVKVAPHKPDEYFVQEVVADGPHIQIFVNGKKTVDFTDPDNTYKQGHFALQGHDPGSVMTFKKVEYKPLQK</sequence>
<keyword evidence="1" id="KW-0732">Signal</keyword>
<dbReference type="GO" id="GO:0016787">
    <property type="term" value="F:hydrolase activity"/>
    <property type="evidence" value="ECO:0007669"/>
    <property type="project" value="UniProtKB-KW"/>
</dbReference>
<accession>A0A6M5Z0P2</accession>
<evidence type="ECO:0000259" key="2">
    <source>
        <dbReference type="Pfam" id="PF06439"/>
    </source>
</evidence>
<dbReference type="RefSeq" id="WP_171474209.1">
    <property type="nucleotide sequence ID" value="NZ_CP053452.2"/>
</dbReference>
<dbReference type="KEGG" id="ftj:FTUN_6800"/>
<evidence type="ECO:0000313" key="4">
    <source>
        <dbReference type="Proteomes" id="UP000503447"/>
    </source>
</evidence>
<dbReference type="InterPro" id="IPR010496">
    <property type="entry name" value="AL/BT2_dom"/>
</dbReference>
<feature type="domain" description="3-keto-alpha-glucoside-1,2-lyase/3-keto-2-hydroxy-glucal hydratase" evidence="2">
    <location>
        <begin position="39"/>
        <end position="244"/>
    </location>
</feature>
<reference evidence="4" key="1">
    <citation type="submission" date="2020-05" db="EMBL/GenBank/DDBJ databases">
        <title>Frigoriglobus tundricola gen. nov., sp. nov., a psychrotolerant cellulolytic planctomycete of the family Gemmataceae with two divergent copies of 16S rRNA gene.</title>
        <authorList>
            <person name="Kulichevskaya I.S."/>
            <person name="Ivanova A.A."/>
            <person name="Naumoff D.G."/>
            <person name="Beletsky A.V."/>
            <person name="Rijpstra W.I.C."/>
            <person name="Sinninghe Damste J.S."/>
            <person name="Mardanov A.V."/>
            <person name="Ravin N.V."/>
            <person name="Dedysh S.N."/>
        </authorList>
    </citation>
    <scope>NUCLEOTIDE SEQUENCE [LARGE SCALE GENOMIC DNA]</scope>
    <source>
        <strain evidence="4">PL17</strain>
    </source>
</reference>
<protein>
    <submittedName>
        <fullName evidence="3">Beta-jelly-roll-type glycoside hydrolase</fullName>
    </submittedName>
</protein>
<dbReference type="Proteomes" id="UP000503447">
    <property type="component" value="Chromosome"/>
</dbReference>
<keyword evidence="4" id="KW-1185">Reference proteome</keyword>
<gene>
    <name evidence="3" type="ORF">FTUN_6800</name>
</gene>
<feature type="chain" id="PRO_5026668831" evidence="1">
    <location>
        <begin position="33"/>
        <end position="250"/>
    </location>
</feature>
<evidence type="ECO:0000256" key="1">
    <source>
        <dbReference type="SAM" id="SignalP"/>
    </source>
</evidence>